<feature type="compositionally biased region" description="Low complexity" evidence="1">
    <location>
        <begin position="1164"/>
        <end position="1175"/>
    </location>
</feature>
<feature type="region of interest" description="Disordered" evidence="1">
    <location>
        <begin position="283"/>
        <end position="527"/>
    </location>
</feature>
<proteinExistence type="predicted"/>
<feature type="compositionally biased region" description="Basic and acidic residues" evidence="1">
    <location>
        <begin position="826"/>
        <end position="840"/>
    </location>
</feature>
<dbReference type="Proteomes" id="UP001212841">
    <property type="component" value="Unassembled WGS sequence"/>
</dbReference>
<feature type="compositionally biased region" description="Gly residues" evidence="1">
    <location>
        <begin position="1346"/>
        <end position="1367"/>
    </location>
</feature>
<protein>
    <submittedName>
        <fullName evidence="2">Uncharacterized protein</fullName>
    </submittedName>
</protein>
<keyword evidence="3" id="KW-1185">Reference proteome</keyword>
<feature type="compositionally biased region" description="Basic residues" evidence="1">
    <location>
        <begin position="310"/>
        <end position="322"/>
    </location>
</feature>
<name>A0AAD5S7T9_9FUNG</name>
<sequence>MLTDSPPTLTGTRASPKNDHLNPDKLSPPSTADQATSEAVAKPLRSHLNQRSKELRKRERQPVDPSSRYVHTPTRSFSPSSPVASYLPGSPLLGHSTHQSPEEIVEERRSRSSTPPPWKKSYDSRRAKYTDDSDATLSEHNEMGEGESWSEPGSGDDHEPIERPDDISLTKRPKVLSSMPSTKRNRSATPPLPHNHFDQPPSTFQPLDPQRVLAEESSRLDRECSTQRSFDPDLPYLTSKHVYDSSSYSKEYDHFIPSEAPHLNTGGVPDDDLDKLLEKRNGFLDKFDPAKEEEAGEGGDAAGEETAAGGKKKKKKKPKKKKGLADGEVVPSGVVDTGRKSKGRTAMAAESDTAPLLHGNDGCSSGSATPEPGVRAGADVSEILEHFRKRLPDDLGPLKEPLLRQAKPAQQPNASKSKAWANTSKSGQKSNDSPASLSKTTNEAEKPTVTISPAPPKEDKRPKPASPADSKEARKTIVINTKDLHRTTSATSPTLTSPADSKGGTPSPRGSVHGRRQGPPVTETRDEAAAEVPYFSELQTLSVSSLVPPSLYGALFDEILKMQWDITGAARRPDVMINPQDRYNRPDYTRWVKQDEQREDINRATRASLTVNLQCKPGVTPIPPKKMVEGLVEFMRRMVKSSAMSFAEWEIQEVVEARVDQLCMVCDAKPWSNVAFDGSDKRLPPKARAEDRMSKTEIFYTNPELPQIVFVAARLKFAIPILRRLTEPVIEQRGRVRTVQRCELLGLKYLSDLQPYIADYLNPFWEETHPQKYARAAELLTSVEGVEGGYMIMVFRMSDGFRKVSQVVDGYLSSYESIEFGTKDAGPEFGRRGGRRRADSKLSPASPLLATPPNPDVLTPSELLMLNALVFKDVKICYQLVSLFFRDAELIPGDPGLWDDCQFHPFDFLCNPFISKSMLSPPPFLSTVCIIKSPLFPQLGKILTRLCKEGFSLSGLKMTRIGPATSHRLLDDRNSHSLSTEVADAFVNDVSDGPSLVFCLQRENAVKRWCEVIDDIRSRLSNGPRKKDLMFGGVYASTSFHLAVSQKGYLFPEGVTVTSRAIPKGDKYLKTLSPVNVTDVPKFPRRCFPTYQTRRDSISSTSSSSVGQSGITSRTSSPPPQHGPEVVTMILLPVKDCFEDNVDLWSQILDACVTVPAPVPATAPAPAESETAEVVDAPAKSGRKGRGKTKHNKGAYGLSSTTAKAEHEWDVASDVAASDVGSSTGGGAGSSWALQPMKLVGCKYLICGYSVIEKWRDTRGRWRDKEAVRRDDEACDAMRHGPCLALALEHPNALEHLKIVLERFPPEVHCSVIHSETSEETLVQAPIFFGELFDSSHRIVMQQPGPKGGVVGGKAGSGGGGSFAPMQ</sequence>
<feature type="region of interest" description="Disordered" evidence="1">
    <location>
        <begin position="1"/>
        <end position="239"/>
    </location>
</feature>
<dbReference type="SUPFAM" id="SSF54919">
    <property type="entry name" value="Nucleoside diphosphate kinase, NDK"/>
    <property type="match status" value="1"/>
</dbReference>
<feature type="region of interest" description="Disordered" evidence="1">
    <location>
        <begin position="1162"/>
        <end position="1196"/>
    </location>
</feature>
<reference evidence="2" key="1">
    <citation type="submission" date="2020-05" db="EMBL/GenBank/DDBJ databases">
        <title>Phylogenomic resolution of chytrid fungi.</title>
        <authorList>
            <person name="Stajich J.E."/>
            <person name="Amses K."/>
            <person name="Simmons R."/>
            <person name="Seto K."/>
            <person name="Myers J."/>
            <person name="Bonds A."/>
            <person name="Quandt C.A."/>
            <person name="Barry K."/>
            <person name="Liu P."/>
            <person name="Grigoriev I."/>
            <person name="Longcore J.E."/>
            <person name="James T.Y."/>
        </authorList>
    </citation>
    <scope>NUCLEOTIDE SEQUENCE</scope>
    <source>
        <strain evidence="2">JEL0318</strain>
    </source>
</reference>
<feature type="compositionally biased region" description="Basic and acidic residues" evidence="1">
    <location>
        <begin position="51"/>
        <end position="62"/>
    </location>
</feature>
<feature type="compositionally biased region" description="Polar residues" evidence="1">
    <location>
        <begin position="73"/>
        <end position="83"/>
    </location>
</feature>
<feature type="compositionally biased region" description="Basic and acidic residues" evidence="1">
    <location>
        <begin position="283"/>
        <end position="293"/>
    </location>
</feature>
<evidence type="ECO:0000313" key="3">
    <source>
        <dbReference type="Proteomes" id="UP001212841"/>
    </source>
</evidence>
<evidence type="ECO:0000256" key="1">
    <source>
        <dbReference type="SAM" id="MobiDB-lite"/>
    </source>
</evidence>
<evidence type="ECO:0000313" key="2">
    <source>
        <dbReference type="EMBL" id="KAJ3048686.1"/>
    </source>
</evidence>
<feature type="compositionally biased region" description="Polar residues" evidence="1">
    <location>
        <begin position="28"/>
        <end position="37"/>
    </location>
</feature>
<feature type="compositionally biased region" description="Basic and acidic residues" evidence="1">
    <location>
        <begin position="383"/>
        <end position="397"/>
    </location>
</feature>
<feature type="compositionally biased region" description="Polar residues" evidence="1">
    <location>
        <begin position="408"/>
        <end position="441"/>
    </location>
</feature>
<feature type="compositionally biased region" description="Basic residues" evidence="1">
    <location>
        <begin position="1181"/>
        <end position="1193"/>
    </location>
</feature>
<feature type="compositionally biased region" description="Polar residues" evidence="1">
    <location>
        <begin position="1"/>
        <end position="15"/>
    </location>
</feature>
<feature type="region of interest" description="Disordered" evidence="1">
    <location>
        <begin position="826"/>
        <end position="850"/>
    </location>
</feature>
<accession>A0AAD5S7T9</accession>
<feature type="compositionally biased region" description="Basic and acidic residues" evidence="1">
    <location>
        <begin position="120"/>
        <end position="143"/>
    </location>
</feature>
<gene>
    <name evidence="2" type="ORF">HK097_010304</name>
</gene>
<feature type="compositionally biased region" description="Basic and acidic residues" evidence="1">
    <location>
        <begin position="155"/>
        <end position="169"/>
    </location>
</feature>
<feature type="region of interest" description="Disordered" evidence="1">
    <location>
        <begin position="1345"/>
        <end position="1367"/>
    </location>
</feature>
<dbReference type="EMBL" id="JADGJD010000752">
    <property type="protein sequence ID" value="KAJ3048686.1"/>
    <property type="molecule type" value="Genomic_DNA"/>
</dbReference>
<organism evidence="2 3">
    <name type="scientific">Rhizophlyctis rosea</name>
    <dbReference type="NCBI Taxonomy" id="64517"/>
    <lineage>
        <taxon>Eukaryota</taxon>
        <taxon>Fungi</taxon>
        <taxon>Fungi incertae sedis</taxon>
        <taxon>Chytridiomycota</taxon>
        <taxon>Chytridiomycota incertae sedis</taxon>
        <taxon>Chytridiomycetes</taxon>
        <taxon>Rhizophlyctidales</taxon>
        <taxon>Rhizophlyctidaceae</taxon>
        <taxon>Rhizophlyctis</taxon>
    </lineage>
</organism>
<dbReference type="InterPro" id="IPR036850">
    <property type="entry name" value="NDK-like_dom_sf"/>
</dbReference>
<dbReference type="Gene3D" id="3.30.70.141">
    <property type="entry name" value="Nucleoside diphosphate kinase-like domain"/>
    <property type="match status" value="1"/>
</dbReference>
<comment type="caution">
    <text evidence="2">The sequence shown here is derived from an EMBL/GenBank/DDBJ whole genome shotgun (WGS) entry which is preliminary data.</text>
</comment>
<feature type="compositionally biased region" description="Basic and acidic residues" evidence="1">
    <location>
        <begin position="213"/>
        <end position="225"/>
    </location>
</feature>
<feature type="compositionally biased region" description="Low complexity" evidence="1">
    <location>
        <begin position="487"/>
        <end position="501"/>
    </location>
</feature>
<feature type="region of interest" description="Disordered" evidence="1">
    <location>
        <begin position="1094"/>
        <end position="1124"/>
    </location>
</feature>
<feature type="compositionally biased region" description="Low complexity" evidence="1">
    <location>
        <begin position="1098"/>
        <end position="1113"/>
    </location>
</feature>